<name>A0A1Q9EBY8_SYMMI</name>
<evidence type="ECO:0000256" key="3">
    <source>
        <dbReference type="SAM" id="MobiDB-lite"/>
    </source>
</evidence>
<comment type="caution">
    <text evidence="4">The sequence shown here is derived from an EMBL/GenBank/DDBJ whole genome shotgun (WGS) entry which is preliminary data.</text>
</comment>
<dbReference type="Proteomes" id="UP000186817">
    <property type="component" value="Unassembled WGS sequence"/>
</dbReference>
<protein>
    <submittedName>
        <fullName evidence="4">Uncharacterized protein</fullName>
    </submittedName>
</protein>
<keyword evidence="2" id="KW-0808">Transferase</keyword>
<dbReference type="SUPFAM" id="SSF53335">
    <property type="entry name" value="S-adenosyl-L-methionine-dependent methyltransferases"/>
    <property type="match status" value="1"/>
</dbReference>
<evidence type="ECO:0000313" key="5">
    <source>
        <dbReference type="Proteomes" id="UP000186817"/>
    </source>
</evidence>
<sequence>MSSESTSEPGEQDKGGPEHQVPRSSQDSPETIRIEKAEKVYGATSELQALPRESMPALSLAIVGVECDDISCQTSSPKSILDAKGHSGSSFLQFHEFIQRLEWSQRPVGIMWECVKNLDSHRKTVNEKGTEVIRDLMRKQGYVSSFQVVNTKHFALPHSRNRVYGISLKMDLAGPGAEQKAGEKLSTAWFVVPSGDTLQRHKWRTVHPCLLPQKRFLYLDENGLHLNKSPTFVMSLQGLSSRELKAAGLTDLTVKQAQELAGNGFTANVAASVLVSILVYILE</sequence>
<organism evidence="4 5">
    <name type="scientific">Symbiodinium microadriaticum</name>
    <name type="common">Dinoflagellate</name>
    <name type="synonym">Zooxanthella microadriatica</name>
    <dbReference type="NCBI Taxonomy" id="2951"/>
    <lineage>
        <taxon>Eukaryota</taxon>
        <taxon>Sar</taxon>
        <taxon>Alveolata</taxon>
        <taxon>Dinophyceae</taxon>
        <taxon>Suessiales</taxon>
        <taxon>Symbiodiniaceae</taxon>
        <taxon>Symbiodinium</taxon>
    </lineage>
</organism>
<accession>A0A1Q9EBY8</accession>
<evidence type="ECO:0000313" key="4">
    <source>
        <dbReference type="EMBL" id="OLQ04922.1"/>
    </source>
</evidence>
<keyword evidence="5" id="KW-1185">Reference proteome</keyword>
<dbReference type="GO" id="GO:0032259">
    <property type="term" value="P:methylation"/>
    <property type="evidence" value="ECO:0007669"/>
    <property type="project" value="UniProtKB-KW"/>
</dbReference>
<evidence type="ECO:0000256" key="2">
    <source>
        <dbReference type="ARBA" id="ARBA00022679"/>
    </source>
</evidence>
<dbReference type="GO" id="GO:0008168">
    <property type="term" value="F:methyltransferase activity"/>
    <property type="evidence" value="ECO:0007669"/>
    <property type="project" value="UniProtKB-KW"/>
</dbReference>
<feature type="region of interest" description="Disordered" evidence="3">
    <location>
        <begin position="1"/>
        <end position="33"/>
    </location>
</feature>
<dbReference type="Pfam" id="PF00145">
    <property type="entry name" value="DNA_methylase"/>
    <property type="match status" value="1"/>
</dbReference>
<gene>
    <name evidence="4" type="ORF">AK812_SmicGene11962</name>
</gene>
<dbReference type="InterPro" id="IPR029063">
    <property type="entry name" value="SAM-dependent_MTases_sf"/>
</dbReference>
<dbReference type="EMBL" id="LSRX01000198">
    <property type="protein sequence ID" value="OLQ04922.1"/>
    <property type="molecule type" value="Genomic_DNA"/>
</dbReference>
<dbReference type="Gene3D" id="3.40.50.150">
    <property type="entry name" value="Vaccinia Virus protein VP39"/>
    <property type="match status" value="1"/>
</dbReference>
<keyword evidence="1" id="KW-0489">Methyltransferase</keyword>
<dbReference type="AlphaFoldDB" id="A0A1Q9EBY8"/>
<evidence type="ECO:0000256" key="1">
    <source>
        <dbReference type="ARBA" id="ARBA00022603"/>
    </source>
</evidence>
<reference evidence="4 5" key="1">
    <citation type="submission" date="2016-02" db="EMBL/GenBank/DDBJ databases">
        <title>Genome analysis of coral dinoflagellate symbionts highlights evolutionary adaptations to a symbiotic lifestyle.</title>
        <authorList>
            <person name="Aranda M."/>
            <person name="Li Y."/>
            <person name="Liew Y.J."/>
            <person name="Baumgarten S."/>
            <person name="Simakov O."/>
            <person name="Wilson M."/>
            <person name="Piel J."/>
            <person name="Ashoor H."/>
            <person name="Bougouffa S."/>
            <person name="Bajic V.B."/>
            <person name="Ryu T."/>
            <person name="Ravasi T."/>
            <person name="Bayer T."/>
            <person name="Micklem G."/>
            <person name="Kim H."/>
            <person name="Bhak J."/>
            <person name="Lajeunesse T.C."/>
            <person name="Voolstra C.R."/>
        </authorList>
    </citation>
    <scope>NUCLEOTIDE SEQUENCE [LARGE SCALE GENOMIC DNA]</scope>
    <source>
        <strain evidence="4 5">CCMP2467</strain>
    </source>
</reference>
<proteinExistence type="predicted"/>
<dbReference type="InterPro" id="IPR001525">
    <property type="entry name" value="C5_MeTfrase"/>
</dbReference>
<dbReference type="OrthoDB" id="408155at2759"/>
<feature type="compositionally biased region" description="Basic and acidic residues" evidence="3">
    <location>
        <begin position="11"/>
        <end position="21"/>
    </location>
</feature>